<keyword evidence="2" id="KW-1185">Reference proteome</keyword>
<dbReference type="EMBL" id="NBIV01000002">
    <property type="protein sequence ID" value="PXF49722.1"/>
    <property type="molecule type" value="Genomic_DNA"/>
</dbReference>
<dbReference type="AlphaFoldDB" id="A0A2V3J6G4"/>
<evidence type="ECO:0000313" key="1">
    <source>
        <dbReference type="EMBL" id="PXF49722.1"/>
    </source>
</evidence>
<dbReference type="Proteomes" id="UP000247409">
    <property type="component" value="Unassembled WGS sequence"/>
</dbReference>
<organism evidence="1 2">
    <name type="scientific">Gracilariopsis chorda</name>
    <dbReference type="NCBI Taxonomy" id="448386"/>
    <lineage>
        <taxon>Eukaryota</taxon>
        <taxon>Rhodophyta</taxon>
        <taxon>Florideophyceae</taxon>
        <taxon>Rhodymeniophycidae</taxon>
        <taxon>Gracilariales</taxon>
        <taxon>Gracilariaceae</taxon>
        <taxon>Gracilariopsis</taxon>
    </lineage>
</organism>
<gene>
    <name evidence="1" type="ORF">BWQ96_00374</name>
</gene>
<protein>
    <submittedName>
        <fullName evidence="1">Uncharacterized protein</fullName>
    </submittedName>
</protein>
<reference evidence="1 2" key="1">
    <citation type="journal article" date="2018" name="Mol. Biol. Evol.">
        <title>Analysis of the draft genome of the red seaweed Gracilariopsis chorda provides insights into genome size evolution in Rhodophyta.</title>
        <authorList>
            <person name="Lee J."/>
            <person name="Yang E.C."/>
            <person name="Graf L."/>
            <person name="Yang J.H."/>
            <person name="Qiu H."/>
            <person name="Zel Zion U."/>
            <person name="Chan C.X."/>
            <person name="Stephens T.G."/>
            <person name="Weber A.P.M."/>
            <person name="Boo G.H."/>
            <person name="Boo S.M."/>
            <person name="Kim K.M."/>
            <person name="Shin Y."/>
            <person name="Jung M."/>
            <person name="Lee S.J."/>
            <person name="Yim H.S."/>
            <person name="Lee J.H."/>
            <person name="Bhattacharya D."/>
            <person name="Yoon H.S."/>
        </authorList>
    </citation>
    <scope>NUCLEOTIDE SEQUENCE [LARGE SCALE GENOMIC DNA]</scope>
    <source>
        <strain evidence="1 2">SKKU-2015</strain>
        <tissue evidence="1">Whole body</tissue>
    </source>
</reference>
<sequence length="199" mass="22465">MSDEHYLPWTLPITPISIAFSRCIAQASMLMINDHLCTPKTLLHSILRQSSSRPRESLRTDDLSYALKLFPELSTPSEEKKNRMLVIRAINLLIKAVIEASSPSRATWKPKAEELKHSNLILEPVTPATELYSATSSLSPSDSYSFVKTQEQKNDENEIHCAAHAWLKFLKHAEFHSHLKGIPSKLISGLDLQIDEHVL</sequence>
<accession>A0A2V3J6G4</accession>
<name>A0A2V3J6G4_9FLOR</name>
<evidence type="ECO:0000313" key="2">
    <source>
        <dbReference type="Proteomes" id="UP000247409"/>
    </source>
</evidence>
<proteinExistence type="predicted"/>
<comment type="caution">
    <text evidence="1">The sequence shown here is derived from an EMBL/GenBank/DDBJ whole genome shotgun (WGS) entry which is preliminary data.</text>
</comment>